<keyword evidence="2" id="KW-1185">Reference proteome</keyword>
<accession>A0ACB8NJA7</accession>
<evidence type="ECO:0000313" key="2">
    <source>
        <dbReference type="Proteomes" id="UP000829398"/>
    </source>
</evidence>
<sequence>MATRYNSYDSRSSTSSYLSDPASSSIELKPQNQPTSSSRAIIKSKPSTAATKTNKNSNTNLANMVKKFMEKKSSSSSRAVGLVIPSDVIAEDLKKTARKGGNFGGLQRKLFGGKIENEKKSEVKALPLREVKGGGGNNNVNARTLAMVLRSERELLNANKEQGIEISQLKMLLQEKNNEVEKLKNLCLKQREEIKALKSATLFPDHATDSHLQGLLEKQGSELKQVIPSLQRQVTSLTGHLQSLAQDLAEVKAEKYSARTGMIMRHGTCPRTPSYDHEEPANSLEFSSEDVTTPGSPDDLFLKDLNPCLTPFSVKKKTTKEFEASSYDSPELDDESFCMNSVETGSEFGFSSHSHSRKLYKSSDCYQNSNAGSRIARPIRKSDESKRTYGKQMLHKVL</sequence>
<proteinExistence type="predicted"/>
<organism evidence="1 2">
    <name type="scientific">Citrus sinensis</name>
    <name type="common">Sweet orange</name>
    <name type="synonym">Citrus aurantium var. sinensis</name>
    <dbReference type="NCBI Taxonomy" id="2711"/>
    <lineage>
        <taxon>Eukaryota</taxon>
        <taxon>Viridiplantae</taxon>
        <taxon>Streptophyta</taxon>
        <taxon>Embryophyta</taxon>
        <taxon>Tracheophyta</taxon>
        <taxon>Spermatophyta</taxon>
        <taxon>Magnoliopsida</taxon>
        <taxon>eudicotyledons</taxon>
        <taxon>Gunneridae</taxon>
        <taxon>Pentapetalae</taxon>
        <taxon>rosids</taxon>
        <taxon>malvids</taxon>
        <taxon>Sapindales</taxon>
        <taxon>Rutaceae</taxon>
        <taxon>Aurantioideae</taxon>
        <taxon>Citrus</taxon>
    </lineage>
</organism>
<evidence type="ECO:0000313" key="1">
    <source>
        <dbReference type="EMBL" id="KAH9798196.1"/>
    </source>
</evidence>
<comment type="caution">
    <text evidence="1">The sequence shown here is derived from an EMBL/GenBank/DDBJ whole genome shotgun (WGS) entry which is preliminary data.</text>
</comment>
<name>A0ACB8NJA7_CITSI</name>
<gene>
    <name evidence="1" type="ORF">KPL71_006126</name>
</gene>
<protein>
    <submittedName>
        <fullName evidence="1">Structural maintenance of chromosomes protein</fullName>
    </submittedName>
</protein>
<dbReference type="Proteomes" id="UP000829398">
    <property type="component" value="Chromosome 2"/>
</dbReference>
<dbReference type="EMBL" id="CM039171">
    <property type="protein sequence ID" value="KAH9798196.1"/>
    <property type="molecule type" value="Genomic_DNA"/>
</dbReference>
<reference evidence="2" key="1">
    <citation type="journal article" date="2023" name="Hortic. Res.">
        <title>A chromosome-level phased genome enabling allele-level studies in sweet orange: a case study on citrus Huanglongbing tolerance.</title>
        <authorList>
            <person name="Wu B."/>
            <person name="Yu Q."/>
            <person name="Deng Z."/>
            <person name="Duan Y."/>
            <person name="Luo F."/>
            <person name="Gmitter F. Jr."/>
        </authorList>
    </citation>
    <scope>NUCLEOTIDE SEQUENCE [LARGE SCALE GENOMIC DNA]</scope>
    <source>
        <strain evidence="2">cv. Valencia</strain>
    </source>
</reference>